<gene>
    <name evidence="1" type="ORF">SAMEA4412673_02799</name>
</gene>
<dbReference type="AlphaFoldDB" id="A0AAJ4XCV1"/>
<protein>
    <submittedName>
        <fullName evidence="1">Uncharacterized protein</fullName>
    </submittedName>
</protein>
<evidence type="ECO:0000313" key="1">
    <source>
        <dbReference type="EMBL" id="SNV53138.1"/>
    </source>
</evidence>
<dbReference type="EMBL" id="LT906468">
    <property type="protein sequence ID" value="SNV53138.1"/>
    <property type="molecule type" value="Genomic_DNA"/>
</dbReference>
<evidence type="ECO:0000313" key="2">
    <source>
        <dbReference type="Proteomes" id="UP000215355"/>
    </source>
</evidence>
<organism evidence="1 2">
    <name type="scientific">Sphingobacterium mizutaii</name>
    <dbReference type="NCBI Taxonomy" id="1010"/>
    <lineage>
        <taxon>Bacteria</taxon>
        <taxon>Pseudomonadati</taxon>
        <taxon>Bacteroidota</taxon>
        <taxon>Sphingobacteriia</taxon>
        <taxon>Sphingobacteriales</taxon>
        <taxon>Sphingobacteriaceae</taxon>
        <taxon>Sphingobacterium</taxon>
    </lineage>
</organism>
<dbReference type="Proteomes" id="UP000215355">
    <property type="component" value="Chromosome 1"/>
</dbReference>
<reference evidence="1 2" key="1">
    <citation type="submission" date="2017-06" db="EMBL/GenBank/DDBJ databases">
        <authorList>
            <consortium name="Pathogen Informatics"/>
        </authorList>
    </citation>
    <scope>NUCLEOTIDE SEQUENCE [LARGE SCALE GENOMIC DNA]</scope>
    <source>
        <strain evidence="1 2">NCTC12149</strain>
    </source>
</reference>
<dbReference type="KEGG" id="smiz:4412673_02799"/>
<proteinExistence type="predicted"/>
<sequence length="29" mass="3656">MQKRGCEYIKFMLIQSENQYVFILLHYLF</sequence>
<accession>A0AAJ4XCV1</accession>
<name>A0AAJ4XCV1_9SPHI</name>